<sequence>MTYLTFIFVPMHAEKQDNTHADHLADTAVVKEGQPMKSAHISNVLREAGCIDDF</sequence>
<name>A0A0B7A514_9EUPU</name>
<dbReference type="EMBL" id="HACG01029174">
    <property type="protein sequence ID" value="CEK76039.1"/>
    <property type="molecule type" value="Transcribed_RNA"/>
</dbReference>
<proteinExistence type="predicted"/>
<accession>A0A0B7A514</accession>
<evidence type="ECO:0008006" key="2">
    <source>
        <dbReference type="Google" id="ProtNLM"/>
    </source>
</evidence>
<gene>
    <name evidence="1" type="primary">ORF98124</name>
</gene>
<protein>
    <recommendedName>
        <fullName evidence="2">RNase H type-1 domain-containing protein</fullName>
    </recommendedName>
</protein>
<organism evidence="1">
    <name type="scientific">Arion vulgaris</name>
    <dbReference type="NCBI Taxonomy" id="1028688"/>
    <lineage>
        <taxon>Eukaryota</taxon>
        <taxon>Metazoa</taxon>
        <taxon>Spiralia</taxon>
        <taxon>Lophotrochozoa</taxon>
        <taxon>Mollusca</taxon>
        <taxon>Gastropoda</taxon>
        <taxon>Heterobranchia</taxon>
        <taxon>Euthyneura</taxon>
        <taxon>Panpulmonata</taxon>
        <taxon>Eupulmonata</taxon>
        <taxon>Stylommatophora</taxon>
        <taxon>Helicina</taxon>
        <taxon>Arionoidea</taxon>
        <taxon>Arionidae</taxon>
        <taxon>Arion</taxon>
    </lineage>
</organism>
<reference evidence="1" key="1">
    <citation type="submission" date="2014-12" db="EMBL/GenBank/DDBJ databases">
        <title>Insight into the proteome of Arion vulgaris.</title>
        <authorList>
            <person name="Aradska J."/>
            <person name="Bulat T."/>
            <person name="Smidak R."/>
            <person name="Sarate P."/>
            <person name="Gangsoo J."/>
            <person name="Sialana F."/>
            <person name="Bilban M."/>
            <person name="Lubec G."/>
        </authorList>
    </citation>
    <scope>NUCLEOTIDE SEQUENCE</scope>
    <source>
        <tissue evidence="1">Skin</tissue>
    </source>
</reference>
<evidence type="ECO:0000313" key="1">
    <source>
        <dbReference type="EMBL" id="CEK76039.1"/>
    </source>
</evidence>
<dbReference type="AlphaFoldDB" id="A0A0B7A514"/>